<organism evidence="1 2">
    <name type="scientific">Diploscapter pachys</name>
    <dbReference type="NCBI Taxonomy" id="2018661"/>
    <lineage>
        <taxon>Eukaryota</taxon>
        <taxon>Metazoa</taxon>
        <taxon>Ecdysozoa</taxon>
        <taxon>Nematoda</taxon>
        <taxon>Chromadorea</taxon>
        <taxon>Rhabditida</taxon>
        <taxon>Rhabditina</taxon>
        <taxon>Rhabditomorpha</taxon>
        <taxon>Rhabditoidea</taxon>
        <taxon>Rhabditidae</taxon>
        <taxon>Diploscapter</taxon>
    </lineage>
</organism>
<protein>
    <submittedName>
        <fullName evidence="1">Uncharacterized protein</fullName>
    </submittedName>
</protein>
<accession>A0A2A2KPD5</accession>
<dbReference type="AlphaFoldDB" id="A0A2A2KPD5"/>
<dbReference type="Proteomes" id="UP000218231">
    <property type="component" value="Unassembled WGS sequence"/>
</dbReference>
<dbReference type="EMBL" id="LIAE01008027">
    <property type="protein sequence ID" value="PAV75836.1"/>
    <property type="molecule type" value="Genomic_DNA"/>
</dbReference>
<sequence length="97" mass="11089">MTKRSMKRITKDKDKEIREMLIPPAAYGPLSECAAERRVMQMGPLKSEVRQQGELELELEGKGCEMVRWLENEKEAGKHRDEEAQANNTLVCVSTIL</sequence>
<evidence type="ECO:0000313" key="2">
    <source>
        <dbReference type="Proteomes" id="UP000218231"/>
    </source>
</evidence>
<name>A0A2A2KPD5_9BILA</name>
<comment type="caution">
    <text evidence="1">The sequence shown here is derived from an EMBL/GenBank/DDBJ whole genome shotgun (WGS) entry which is preliminary data.</text>
</comment>
<reference evidence="1 2" key="1">
    <citation type="journal article" date="2017" name="Curr. Biol.">
        <title>Genome architecture and evolution of a unichromosomal asexual nematode.</title>
        <authorList>
            <person name="Fradin H."/>
            <person name="Zegar C."/>
            <person name="Gutwein M."/>
            <person name="Lucas J."/>
            <person name="Kovtun M."/>
            <person name="Corcoran D."/>
            <person name="Baugh L.R."/>
            <person name="Kiontke K."/>
            <person name="Gunsalus K."/>
            <person name="Fitch D.H."/>
            <person name="Piano F."/>
        </authorList>
    </citation>
    <scope>NUCLEOTIDE SEQUENCE [LARGE SCALE GENOMIC DNA]</scope>
    <source>
        <strain evidence="1">PF1309</strain>
    </source>
</reference>
<gene>
    <name evidence="1" type="ORF">WR25_14134</name>
</gene>
<evidence type="ECO:0000313" key="1">
    <source>
        <dbReference type="EMBL" id="PAV75836.1"/>
    </source>
</evidence>
<proteinExistence type="predicted"/>
<keyword evidence="2" id="KW-1185">Reference proteome</keyword>